<dbReference type="GO" id="GO:0016051">
    <property type="term" value="P:carbohydrate biosynthetic process"/>
    <property type="evidence" value="ECO:0007669"/>
    <property type="project" value="InterPro"/>
</dbReference>
<dbReference type="Gene3D" id="3.20.20.70">
    <property type="entry name" value="Aldolase class I"/>
    <property type="match status" value="1"/>
</dbReference>
<organism evidence="2 3">
    <name type="scientific">Winmispira thermophila (strain ATCC 49972 / DSM 6192 / RI 19.B1)</name>
    <name type="common">Spirochaeta thermophila</name>
    <dbReference type="NCBI Taxonomy" id="665571"/>
    <lineage>
        <taxon>Bacteria</taxon>
        <taxon>Pseudomonadati</taxon>
        <taxon>Spirochaetota</taxon>
        <taxon>Spirochaetia</taxon>
        <taxon>Winmispirales</taxon>
        <taxon>Winmispiraceae</taxon>
        <taxon>Winmispira</taxon>
    </lineage>
</organism>
<evidence type="ECO:0000259" key="1">
    <source>
        <dbReference type="PROSITE" id="PS50844"/>
    </source>
</evidence>
<dbReference type="KEGG" id="sta:STHERM_c19430"/>
<dbReference type="InterPro" id="IPR013785">
    <property type="entry name" value="Aldolase_TIM"/>
</dbReference>
<dbReference type="SUPFAM" id="SSF51269">
    <property type="entry name" value="AFP III-like domain"/>
    <property type="match status" value="1"/>
</dbReference>
<dbReference type="PANTHER" id="PTHR42966:SF1">
    <property type="entry name" value="SIALIC ACID SYNTHASE"/>
    <property type="match status" value="1"/>
</dbReference>
<dbReference type="PROSITE" id="PS50844">
    <property type="entry name" value="AFP_LIKE"/>
    <property type="match status" value="1"/>
</dbReference>
<gene>
    <name evidence="2" type="ordered locus">STHERM_c19430</name>
</gene>
<dbReference type="SMART" id="SM00858">
    <property type="entry name" value="SAF"/>
    <property type="match status" value="1"/>
</dbReference>
<evidence type="ECO:0000313" key="3">
    <source>
        <dbReference type="Proteomes" id="UP000001296"/>
    </source>
</evidence>
<sequence length="381" mass="41223">MDERHHGTIIVAEVGTGHHGQMGKAEELIEAAREAGADWVKTQVVWADEILHPRCGVVPLPGGPVPLYERFRGLEVPEEFYEWFAARVLEAGMRPLFSVFGMRSAALMGRLLAVFGGEIPAVKIASPELVYVQLLDAVRRLGMPVVLSSGVSLLGDIETALGVLRGEGWMVPGWGRVEGDGKGVPVTLLHCVTAYPAPEEDYNLRVLPLLAGLFGVSVGVSDHSRDPELIPATAAALGARMIEKHLCLSHEGGGLDDPVALEPDEFARMVRAVRAVEQEGGEGLRVVREAYGARVEGVLGSGAKRLAPAERGNYGRSNRSIHVRRTVEAGSVLREEDLVVVRTERVLRPGLPPVFLPVVVGRRVARDVEEGEGLRWEDLLP</sequence>
<evidence type="ECO:0000313" key="2">
    <source>
        <dbReference type="EMBL" id="ADN02878.1"/>
    </source>
</evidence>
<dbReference type="SUPFAM" id="SSF51569">
    <property type="entry name" value="Aldolase"/>
    <property type="match status" value="1"/>
</dbReference>
<protein>
    <submittedName>
        <fullName evidence="2">NeuB family protein</fullName>
    </submittedName>
</protein>
<dbReference type="RefSeq" id="WP_013314717.1">
    <property type="nucleotide sequence ID" value="NC_014484.1"/>
</dbReference>
<dbReference type="eggNOG" id="COG2089">
    <property type="taxonomic scope" value="Bacteria"/>
</dbReference>
<dbReference type="InterPro" id="IPR013132">
    <property type="entry name" value="PseI/NeuA/B-like_N"/>
</dbReference>
<dbReference type="EMBL" id="CP001698">
    <property type="protein sequence ID" value="ADN02878.1"/>
    <property type="molecule type" value="Genomic_DNA"/>
</dbReference>
<proteinExistence type="predicted"/>
<dbReference type="CDD" id="cd11615">
    <property type="entry name" value="SAF_NeuB_like"/>
    <property type="match status" value="1"/>
</dbReference>
<dbReference type="Pfam" id="PF03102">
    <property type="entry name" value="NeuB"/>
    <property type="match status" value="1"/>
</dbReference>
<feature type="domain" description="AFP-like" evidence="1">
    <location>
        <begin position="320"/>
        <end position="381"/>
    </location>
</feature>
<reference key="1">
    <citation type="submission" date="2009-08" db="EMBL/GenBank/DDBJ databases">
        <title>The genome sequence of Spirochaeta thermophila DSM6192.</title>
        <authorList>
            <person name="Angelov A."/>
            <person name="Mientus M."/>
            <person name="Wittenberg S."/>
            <person name="Lehmann R."/>
            <person name="Liesegang H."/>
            <person name="Daniel R."/>
            <person name="Liebl W."/>
        </authorList>
    </citation>
    <scope>NUCLEOTIDE SEQUENCE</scope>
    <source>
        <strain>DSM 6192</strain>
    </source>
</reference>
<dbReference type="InterPro" id="IPR013974">
    <property type="entry name" value="SAF"/>
</dbReference>
<dbReference type="InterPro" id="IPR036732">
    <property type="entry name" value="AFP_Neu5c_C_sf"/>
</dbReference>
<dbReference type="PANTHER" id="PTHR42966">
    <property type="entry name" value="N-ACETYLNEURAMINATE SYNTHASE"/>
    <property type="match status" value="1"/>
</dbReference>
<dbReference type="GO" id="GO:0047444">
    <property type="term" value="F:N-acylneuraminate-9-phosphate synthase activity"/>
    <property type="evidence" value="ECO:0007669"/>
    <property type="project" value="TreeGrafter"/>
</dbReference>
<name>E0RQ25_WINT6</name>
<dbReference type="HOGENOM" id="CLU_040465_0_0_12"/>
<dbReference type="AlphaFoldDB" id="E0RQ25"/>
<accession>E0RQ25</accession>
<dbReference type="Pfam" id="PF08666">
    <property type="entry name" value="SAF"/>
    <property type="match status" value="1"/>
</dbReference>
<dbReference type="InterPro" id="IPR051690">
    <property type="entry name" value="PseI-like"/>
</dbReference>
<dbReference type="PaxDb" id="665571-STHERM_c19430"/>
<dbReference type="Gene3D" id="3.90.1210.10">
    <property type="entry name" value="Antifreeze-like/N-acetylneuraminic acid synthase C-terminal domain"/>
    <property type="match status" value="1"/>
</dbReference>
<dbReference type="Proteomes" id="UP000001296">
    <property type="component" value="Chromosome"/>
</dbReference>
<dbReference type="InterPro" id="IPR006190">
    <property type="entry name" value="SAF_AFP_Neu5Ac"/>
</dbReference>
<dbReference type="InterPro" id="IPR057736">
    <property type="entry name" value="SAF_PseI/NeuA/NeuB"/>
</dbReference>
<reference evidence="2 3" key="2">
    <citation type="journal article" date="2010" name="J. Bacteriol.">
        <title>Genome sequence of the polysaccharide-degrading, thermophilic anaerobe Spirochaeta thermophila DSM 6192.</title>
        <authorList>
            <person name="Angelov A."/>
            <person name="Liebl S."/>
            <person name="Ballschmiter M."/>
            <person name="Bomeke M."/>
            <person name="Lehmann R."/>
            <person name="Liesegang H."/>
            <person name="Daniel R."/>
            <person name="Liebl W."/>
        </authorList>
    </citation>
    <scope>NUCLEOTIDE SEQUENCE [LARGE SCALE GENOMIC DNA]</scope>
    <source>
        <strain evidence="3">ATCC 49972 / DSM 6192 / RI 19.B1</strain>
    </source>
</reference>